<dbReference type="GO" id="GO:0005840">
    <property type="term" value="C:ribosome"/>
    <property type="evidence" value="ECO:0007669"/>
    <property type="project" value="UniProtKB-KW"/>
</dbReference>
<dbReference type="InterPro" id="IPR020069">
    <property type="entry name" value="Ribosomal_bL9_C"/>
</dbReference>
<dbReference type="GO" id="GO:0019843">
    <property type="term" value="F:rRNA binding"/>
    <property type="evidence" value="ECO:0007669"/>
    <property type="project" value="UniProtKB-KW"/>
</dbReference>
<dbReference type="PANTHER" id="PTHR21368">
    <property type="entry name" value="50S RIBOSOMAL PROTEIN L9"/>
    <property type="match status" value="1"/>
</dbReference>
<evidence type="ECO:0000256" key="4">
    <source>
        <dbReference type="ARBA" id="ARBA00022980"/>
    </source>
</evidence>
<evidence type="ECO:0000313" key="11">
    <source>
        <dbReference type="Proteomes" id="UP000176558"/>
    </source>
</evidence>
<comment type="similarity">
    <text evidence="1">Belongs to the bacterial ribosomal protein bL9 family.</text>
</comment>
<dbReference type="SUPFAM" id="SSF55658">
    <property type="entry name" value="L9 N-domain-like"/>
    <property type="match status" value="1"/>
</dbReference>
<keyword evidence="2" id="KW-0699">rRNA-binding</keyword>
<evidence type="ECO:0000256" key="5">
    <source>
        <dbReference type="ARBA" id="ARBA00023274"/>
    </source>
</evidence>
<keyword evidence="4 10" id="KW-0689">Ribosomal protein</keyword>
<dbReference type="EMBL" id="MHWT01000022">
    <property type="protein sequence ID" value="OHB12100.1"/>
    <property type="molecule type" value="Genomic_DNA"/>
</dbReference>
<dbReference type="InterPro" id="IPR020070">
    <property type="entry name" value="Ribosomal_bL9_N"/>
</dbReference>
<sequence length="147" mass="16611">MKIILLKDVPKVGQRYDIKNVAEGFALNMLIPRGLAEVATPNAIKKVEEMRRNDLTQKKIEEKLLVKSLENLKNLTVTLKEKANDKGYLFAGITKEMLAGEILKISRLNINPEFIKLVKPIKEVGEHKVLVEVMGKSVEFTVKIEAE</sequence>
<proteinExistence type="inferred from homology"/>
<keyword evidence="5" id="KW-0687">Ribonucleoprotein</keyword>
<accession>A0A1G2URW7</accession>
<dbReference type="InterPro" id="IPR036935">
    <property type="entry name" value="Ribosomal_bL9_N_sf"/>
</dbReference>
<comment type="caution">
    <text evidence="10">The sequence shown here is derived from an EMBL/GenBank/DDBJ whole genome shotgun (WGS) entry which is preliminary data.</text>
</comment>
<evidence type="ECO:0000259" key="8">
    <source>
        <dbReference type="Pfam" id="PF01281"/>
    </source>
</evidence>
<feature type="domain" description="Large ribosomal subunit protein bL9 C-terminal" evidence="9">
    <location>
        <begin position="70"/>
        <end position="145"/>
    </location>
</feature>
<keyword evidence="3" id="KW-0694">RNA-binding</keyword>
<dbReference type="InterPro" id="IPR020594">
    <property type="entry name" value="Ribosomal_bL9_bac/chp"/>
</dbReference>
<gene>
    <name evidence="10" type="ORF">A3G99_01215</name>
</gene>
<dbReference type="SUPFAM" id="SSF55653">
    <property type="entry name" value="Ribosomal protein L9 C-domain"/>
    <property type="match status" value="1"/>
</dbReference>
<dbReference type="Pfam" id="PF01281">
    <property type="entry name" value="Ribosomal_L9_N"/>
    <property type="match status" value="1"/>
</dbReference>
<dbReference type="GO" id="GO:1990904">
    <property type="term" value="C:ribonucleoprotein complex"/>
    <property type="evidence" value="ECO:0007669"/>
    <property type="project" value="UniProtKB-KW"/>
</dbReference>
<dbReference type="InterPro" id="IPR000244">
    <property type="entry name" value="Ribosomal_bL9"/>
</dbReference>
<dbReference type="Pfam" id="PF03948">
    <property type="entry name" value="Ribosomal_L9_C"/>
    <property type="match status" value="1"/>
</dbReference>
<evidence type="ECO:0000256" key="2">
    <source>
        <dbReference type="ARBA" id="ARBA00022730"/>
    </source>
</evidence>
<feature type="domain" description="Ribosomal protein L9" evidence="8">
    <location>
        <begin position="1"/>
        <end position="47"/>
    </location>
</feature>
<dbReference type="Gene3D" id="3.40.5.10">
    <property type="entry name" value="Ribosomal protein L9, N-terminal domain"/>
    <property type="match status" value="1"/>
</dbReference>
<name>A0A1G2URW7_9BACT</name>
<evidence type="ECO:0000256" key="3">
    <source>
        <dbReference type="ARBA" id="ARBA00022884"/>
    </source>
</evidence>
<dbReference type="InterPro" id="IPR036791">
    <property type="entry name" value="Ribosomal_bL9_C_sf"/>
</dbReference>
<dbReference type="Gene3D" id="3.10.430.100">
    <property type="entry name" value="Ribosomal protein L9, C-terminal domain"/>
    <property type="match status" value="1"/>
</dbReference>
<evidence type="ECO:0000256" key="7">
    <source>
        <dbReference type="ARBA" id="ARBA00035456"/>
    </source>
</evidence>
<evidence type="ECO:0000259" key="9">
    <source>
        <dbReference type="Pfam" id="PF03948"/>
    </source>
</evidence>
<dbReference type="InterPro" id="IPR009027">
    <property type="entry name" value="Ribosomal_bL9/RNase_H1_N"/>
</dbReference>
<dbReference type="Proteomes" id="UP000176558">
    <property type="component" value="Unassembled WGS sequence"/>
</dbReference>
<evidence type="ECO:0000256" key="1">
    <source>
        <dbReference type="ARBA" id="ARBA00010605"/>
    </source>
</evidence>
<reference evidence="10 11" key="1">
    <citation type="journal article" date="2016" name="Nat. Commun.">
        <title>Thousands of microbial genomes shed light on interconnected biogeochemical processes in an aquifer system.</title>
        <authorList>
            <person name="Anantharaman K."/>
            <person name="Brown C.T."/>
            <person name="Hug L.A."/>
            <person name="Sharon I."/>
            <person name="Castelle C.J."/>
            <person name="Probst A.J."/>
            <person name="Thomas B.C."/>
            <person name="Singh A."/>
            <person name="Wilkins M.J."/>
            <person name="Karaoz U."/>
            <person name="Brodie E.L."/>
            <person name="Williams K.H."/>
            <person name="Hubbard S.S."/>
            <person name="Banfield J.F."/>
        </authorList>
    </citation>
    <scope>NUCLEOTIDE SEQUENCE [LARGE SCALE GENOMIC DNA]</scope>
</reference>
<protein>
    <recommendedName>
        <fullName evidence="6">Large ribosomal subunit protein bL9</fullName>
    </recommendedName>
    <alternativeName>
        <fullName evidence="7">50S ribosomal protein L9</fullName>
    </alternativeName>
</protein>
<evidence type="ECO:0000313" key="10">
    <source>
        <dbReference type="EMBL" id="OHB12100.1"/>
    </source>
</evidence>
<organism evidence="10 11">
    <name type="scientific">Candidatus Zambryskibacteria bacterium RIFCSPLOWO2_12_FULL_39_23</name>
    <dbReference type="NCBI Taxonomy" id="1802776"/>
    <lineage>
        <taxon>Bacteria</taxon>
        <taxon>Candidatus Zambryskiibacteriota</taxon>
    </lineage>
</organism>
<dbReference type="AlphaFoldDB" id="A0A1G2URW7"/>
<dbReference type="GO" id="GO:0006412">
    <property type="term" value="P:translation"/>
    <property type="evidence" value="ECO:0007669"/>
    <property type="project" value="InterPro"/>
</dbReference>
<evidence type="ECO:0000256" key="6">
    <source>
        <dbReference type="ARBA" id="ARBA00035292"/>
    </source>
</evidence>
<dbReference type="NCBIfam" id="TIGR00158">
    <property type="entry name" value="L9"/>
    <property type="match status" value="1"/>
</dbReference>
<dbReference type="GO" id="GO:0003735">
    <property type="term" value="F:structural constituent of ribosome"/>
    <property type="evidence" value="ECO:0007669"/>
    <property type="project" value="InterPro"/>
</dbReference>